<feature type="transmembrane region" description="Helical" evidence="6">
    <location>
        <begin position="59"/>
        <end position="82"/>
    </location>
</feature>
<name>R0KEX6_EXST2</name>
<evidence type="ECO:0000256" key="1">
    <source>
        <dbReference type="ARBA" id="ARBA00004141"/>
    </source>
</evidence>
<keyword evidence="9" id="KW-1185">Reference proteome</keyword>
<dbReference type="Pfam" id="PF20684">
    <property type="entry name" value="Fung_rhodopsin"/>
    <property type="match status" value="1"/>
</dbReference>
<evidence type="ECO:0000259" key="7">
    <source>
        <dbReference type="Pfam" id="PF20684"/>
    </source>
</evidence>
<dbReference type="GO" id="GO:0016020">
    <property type="term" value="C:membrane"/>
    <property type="evidence" value="ECO:0007669"/>
    <property type="project" value="UniProtKB-SubCell"/>
</dbReference>
<dbReference type="eggNOG" id="ENOG502SNI4">
    <property type="taxonomic scope" value="Eukaryota"/>
</dbReference>
<dbReference type="PANTHER" id="PTHR33048:SF167">
    <property type="entry name" value="INTEGRAL MEMBRANE PROTEIN"/>
    <property type="match status" value="1"/>
</dbReference>
<dbReference type="InterPro" id="IPR052337">
    <property type="entry name" value="SAT4-like"/>
</dbReference>
<accession>R0KEX6</accession>
<keyword evidence="2 6" id="KW-0812">Transmembrane</keyword>
<dbReference type="HOGENOM" id="CLU_1384053_0_0_1"/>
<dbReference type="GeneID" id="19403173"/>
<keyword evidence="3 6" id="KW-1133">Transmembrane helix</keyword>
<dbReference type="Proteomes" id="UP000016935">
    <property type="component" value="Unassembled WGS sequence"/>
</dbReference>
<evidence type="ECO:0000256" key="4">
    <source>
        <dbReference type="ARBA" id="ARBA00023136"/>
    </source>
</evidence>
<evidence type="ECO:0000313" key="9">
    <source>
        <dbReference type="Proteomes" id="UP000016935"/>
    </source>
</evidence>
<feature type="transmembrane region" description="Helical" evidence="6">
    <location>
        <begin position="141"/>
        <end position="163"/>
    </location>
</feature>
<evidence type="ECO:0000256" key="3">
    <source>
        <dbReference type="ARBA" id="ARBA00022989"/>
    </source>
</evidence>
<gene>
    <name evidence="8" type="ORF">SETTUDRAFT_27812</name>
</gene>
<evidence type="ECO:0000256" key="2">
    <source>
        <dbReference type="ARBA" id="ARBA00022692"/>
    </source>
</evidence>
<sequence length="199" mass="21726">MAAAGAESAATAVDPKWAAENNLTRILALTGAFHIAALTSVGLRLYVRVGLLRSLGRDDVAMVLAALAALGGWICFILQGFHGFGRHAQTVSPEDMVKFTQIGFFGSIISAIGALGMLKISIALFLLRLKNNNLWKWYSRCLWGLLGLVVFYTIGAWLTFFLWCVPMEAAWTRTGVCYSPKMFTAFALTNTGKLTLRTK</sequence>
<dbReference type="EMBL" id="KB908559">
    <property type="protein sequence ID" value="EOA87874.1"/>
    <property type="molecule type" value="Genomic_DNA"/>
</dbReference>
<feature type="domain" description="Rhodopsin" evidence="7">
    <location>
        <begin position="43"/>
        <end position="190"/>
    </location>
</feature>
<evidence type="ECO:0000256" key="5">
    <source>
        <dbReference type="ARBA" id="ARBA00038359"/>
    </source>
</evidence>
<feature type="transmembrane region" description="Helical" evidence="6">
    <location>
        <begin position="26"/>
        <end position="47"/>
    </location>
</feature>
<comment type="subcellular location">
    <subcellularLocation>
        <location evidence="1">Membrane</location>
        <topology evidence="1">Multi-pass membrane protein</topology>
    </subcellularLocation>
</comment>
<organism evidence="8 9">
    <name type="scientific">Exserohilum turcicum (strain 28A)</name>
    <name type="common">Northern leaf blight fungus</name>
    <name type="synonym">Setosphaeria turcica</name>
    <dbReference type="NCBI Taxonomy" id="671987"/>
    <lineage>
        <taxon>Eukaryota</taxon>
        <taxon>Fungi</taxon>
        <taxon>Dikarya</taxon>
        <taxon>Ascomycota</taxon>
        <taxon>Pezizomycotina</taxon>
        <taxon>Dothideomycetes</taxon>
        <taxon>Pleosporomycetidae</taxon>
        <taxon>Pleosporales</taxon>
        <taxon>Pleosporineae</taxon>
        <taxon>Pleosporaceae</taxon>
        <taxon>Exserohilum</taxon>
    </lineage>
</organism>
<dbReference type="OrthoDB" id="5022096at2759"/>
<evidence type="ECO:0000256" key="6">
    <source>
        <dbReference type="SAM" id="Phobius"/>
    </source>
</evidence>
<dbReference type="PANTHER" id="PTHR33048">
    <property type="entry name" value="PTH11-LIKE INTEGRAL MEMBRANE PROTEIN (AFU_ORTHOLOGUE AFUA_5G11245)"/>
    <property type="match status" value="1"/>
</dbReference>
<dbReference type="AlphaFoldDB" id="R0KEX6"/>
<reference evidence="8 9" key="2">
    <citation type="journal article" date="2013" name="PLoS Genet.">
        <title>Comparative genome structure, secondary metabolite, and effector coding capacity across Cochliobolus pathogens.</title>
        <authorList>
            <person name="Condon B.J."/>
            <person name="Leng Y."/>
            <person name="Wu D."/>
            <person name="Bushley K.E."/>
            <person name="Ohm R.A."/>
            <person name="Otillar R."/>
            <person name="Martin J."/>
            <person name="Schackwitz W."/>
            <person name="Grimwood J."/>
            <person name="MohdZainudin N."/>
            <person name="Xue C."/>
            <person name="Wang R."/>
            <person name="Manning V.A."/>
            <person name="Dhillon B."/>
            <person name="Tu Z.J."/>
            <person name="Steffenson B.J."/>
            <person name="Salamov A."/>
            <person name="Sun H."/>
            <person name="Lowry S."/>
            <person name="LaButti K."/>
            <person name="Han J."/>
            <person name="Copeland A."/>
            <person name="Lindquist E."/>
            <person name="Barry K."/>
            <person name="Schmutz J."/>
            <person name="Baker S.E."/>
            <person name="Ciuffetti L.M."/>
            <person name="Grigoriev I.V."/>
            <person name="Zhong S."/>
            <person name="Turgeon B.G."/>
        </authorList>
    </citation>
    <scope>NUCLEOTIDE SEQUENCE [LARGE SCALE GENOMIC DNA]</scope>
    <source>
        <strain evidence="9">28A</strain>
    </source>
</reference>
<dbReference type="InterPro" id="IPR049326">
    <property type="entry name" value="Rhodopsin_dom_fungi"/>
</dbReference>
<dbReference type="RefSeq" id="XP_008024348.1">
    <property type="nucleotide sequence ID" value="XM_008026157.1"/>
</dbReference>
<protein>
    <recommendedName>
        <fullName evidence="7">Rhodopsin domain-containing protein</fullName>
    </recommendedName>
</protein>
<dbReference type="STRING" id="671987.R0KEX6"/>
<proteinExistence type="inferred from homology"/>
<evidence type="ECO:0000313" key="8">
    <source>
        <dbReference type="EMBL" id="EOA87874.1"/>
    </source>
</evidence>
<keyword evidence="4 6" id="KW-0472">Membrane</keyword>
<reference evidence="8 9" key="1">
    <citation type="journal article" date="2012" name="PLoS Pathog.">
        <title>Diverse lifestyles and strategies of plant pathogenesis encoded in the genomes of eighteen Dothideomycetes fungi.</title>
        <authorList>
            <person name="Ohm R.A."/>
            <person name="Feau N."/>
            <person name="Henrissat B."/>
            <person name="Schoch C.L."/>
            <person name="Horwitz B.A."/>
            <person name="Barry K.W."/>
            <person name="Condon B.J."/>
            <person name="Copeland A.C."/>
            <person name="Dhillon B."/>
            <person name="Glaser F."/>
            <person name="Hesse C.N."/>
            <person name="Kosti I."/>
            <person name="LaButti K."/>
            <person name="Lindquist E.A."/>
            <person name="Lucas S."/>
            <person name="Salamov A.A."/>
            <person name="Bradshaw R.E."/>
            <person name="Ciuffetti L."/>
            <person name="Hamelin R.C."/>
            <person name="Kema G.H.J."/>
            <person name="Lawrence C."/>
            <person name="Scott J.A."/>
            <person name="Spatafora J.W."/>
            <person name="Turgeon B.G."/>
            <person name="de Wit P.J.G.M."/>
            <person name="Zhong S."/>
            <person name="Goodwin S.B."/>
            <person name="Grigoriev I.V."/>
        </authorList>
    </citation>
    <scope>NUCLEOTIDE SEQUENCE [LARGE SCALE GENOMIC DNA]</scope>
    <source>
        <strain evidence="9">28A</strain>
    </source>
</reference>
<comment type="similarity">
    <text evidence="5">Belongs to the SAT4 family.</text>
</comment>
<feature type="transmembrane region" description="Helical" evidence="6">
    <location>
        <begin position="102"/>
        <end position="129"/>
    </location>
</feature>